<name>A0ABY8B7Q3_9BURK</name>
<dbReference type="InterPro" id="IPR043428">
    <property type="entry name" value="LivM-like"/>
</dbReference>
<comment type="subcellular location">
    <subcellularLocation>
        <location evidence="1">Cell membrane</location>
        <topology evidence="1">Multi-pass membrane protein</topology>
    </subcellularLocation>
</comment>
<feature type="transmembrane region" description="Helical" evidence="6">
    <location>
        <begin position="237"/>
        <end position="263"/>
    </location>
</feature>
<keyword evidence="8" id="KW-1185">Reference proteome</keyword>
<feature type="transmembrane region" description="Helical" evidence="6">
    <location>
        <begin position="77"/>
        <end position="98"/>
    </location>
</feature>
<feature type="transmembrane region" description="Helical" evidence="6">
    <location>
        <begin position="6"/>
        <end position="25"/>
    </location>
</feature>
<dbReference type="Proteomes" id="UP001216510">
    <property type="component" value="Chromosome"/>
</dbReference>
<proteinExistence type="predicted"/>
<evidence type="ECO:0000313" key="7">
    <source>
        <dbReference type="EMBL" id="WEF31967.1"/>
    </source>
</evidence>
<sequence>MNKQIGYALALAIALAAPFIGYPVFLMKLLCFALFACAFNLLIGYTGLLSFGHAAFFGSAGYVAGNALKNWGLPLELALLAGVAAAALVGLVMGALAIRRAGIYFSMITLALAQMVYFGGLRFTDFTGGEDGLQGVPRGKLLGVLDLSDDLTLYFVVLGVAVLAFALIVRTVHSPFGQVLKAIKENEPRAISLGYDVDKYKLVAFVLSAALAGLAGSLKTVVLGFETLTDLHWTMSGLVILMTLVGGMGTLAGPLLGAVVIIALENKLGDFGTLLANGTGIEWFGTLGEAVSMVTGLIFVACVLLFRRGIVGEIVAHFGRRKPA</sequence>
<feature type="transmembrane region" description="Helical" evidence="6">
    <location>
        <begin position="151"/>
        <end position="169"/>
    </location>
</feature>
<evidence type="ECO:0000313" key="8">
    <source>
        <dbReference type="Proteomes" id="UP001216510"/>
    </source>
</evidence>
<feature type="transmembrane region" description="Helical" evidence="6">
    <location>
        <begin position="283"/>
        <end position="306"/>
    </location>
</feature>
<keyword evidence="4 6" id="KW-1133">Transmembrane helix</keyword>
<organism evidence="7 8">
    <name type="scientific">Pseudoduganella chitinolytica</name>
    <dbReference type="NCBI Taxonomy" id="34070"/>
    <lineage>
        <taxon>Bacteria</taxon>
        <taxon>Pseudomonadati</taxon>
        <taxon>Pseudomonadota</taxon>
        <taxon>Betaproteobacteria</taxon>
        <taxon>Burkholderiales</taxon>
        <taxon>Oxalobacteraceae</taxon>
        <taxon>Telluria group</taxon>
        <taxon>Pseudoduganella</taxon>
    </lineage>
</organism>
<accession>A0ABY8B7Q3</accession>
<evidence type="ECO:0000256" key="3">
    <source>
        <dbReference type="ARBA" id="ARBA00022692"/>
    </source>
</evidence>
<dbReference type="CDD" id="cd06581">
    <property type="entry name" value="TM_PBP1_LivM_like"/>
    <property type="match status" value="1"/>
</dbReference>
<protein>
    <submittedName>
        <fullName evidence="7">Branched-chain amino acid ABC transporter permease</fullName>
    </submittedName>
</protein>
<keyword evidence="3 6" id="KW-0812">Transmembrane</keyword>
<feature type="transmembrane region" description="Helical" evidence="6">
    <location>
        <begin position="32"/>
        <end position="57"/>
    </location>
</feature>
<reference evidence="7 8" key="1">
    <citation type="submission" date="2023-02" db="EMBL/GenBank/DDBJ databases">
        <title>Gemone sequence of Telluria chitinolytica ACM 3522T.</title>
        <authorList>
            <person name="Frediansyah A."/>
            <person name="Miess H."/>
            <person name="Gross H."/>
        </authorList>
    </citation>
    <scope>NUCLEOTIDE SEQUENCE [LARGE SCALE GENOMIC DNA]</scope>
    <source>
        <strain evidence="7 8">ACM 3522</strain>
    </source>
</reference>
<evidence type="ECO:0000256" key="6">
    <source>
        <dbReference type="SAM" id="Phobius"/>
    </source>
</evidence>
<evidence type="ECO:0000256" key="2">
    <source>
        <dbReference type="ARBA" id="ARBA00022475"/>
    </source>
</evidence>
<dbReference type="Pfam" id="PF02653">
    <property type="entry name" value="BPD_transp_2"/>
    <property type="match status" value="1"/>
</dbReference>
<evidence type="ECO:0000256" key="5">
    <source>
        <dbReference type="ARBA" id="ARBA00023136"/>
    </source>
</evidence>
<dbReference type="PANTHER" id="PTHR30482">
    <property type="entry name" value="HIGH-AFFINITY BRANCHED-CHAIN AMINO ACID TRANSPORT SYSTEM PERMEASE"/>
    <property type="match status" value="1"/>
</dbReference>
<dbReference type="RefSeq" id="WP_277414730.1">
    <property type="nucleotide sequence ID" value="NZ_CP119083.1"/>
</dbReference>
<evidence type="ECO:0000256" key="4">
    <source>
        <dbReference type="ARBA" id="ARBA00022989"/>
    </source>
</evidence>
<keyword evidence="2" id="KW-1003">Cell membrane</keyword>
<dbReference type="PANTHER" id="PTHR30482:SF17">
    <property type="entry name" value="ABC TRANSPORTER ATP-BINDING PROTEIN"/>
    <property type="match status" value="1"/>
</dbReference>
<gene>
    <name evidence="7" type="ORF">PX653_21425</name>
</gene>
<keyword evidence="5 6" id="KW-0472">Membrane</keyword>
<dbReference type="EMBL" id="CP119083">
    <property type="protein sequence ID" value="WEF31967.1"/>
    <property type="molecule type" value="Genomic_DNA"/>
</dbReference>
<evidence type="ECO:0000256" key="1">
    <source>
        <dbReference type="ARBA" id="ARBA00004651"/>
    </source>
</evidence>
<dbReference type="InterPro" id="IPR001851">
    <property type="entry name" value="ABC_transp_permease"/>
</dbReference>
<feature type="transmembrane region" description="Helical" evidence="6">
    <location>
        <begin position="202"/>
        <end position="225"/>
    </location>
</feature>